<keyword evidence="14" id="KW-1185">Reference proteome</keyword>
<sequence>MTCRAPTSAGRDRQGGFALLIVLWTLVGLSLLVSIVIATADTELRGIRALRGATQMQEEADGAIWQAIFHALDRSPARWAMDGRAYVTQMDGLTLTTRLRSEAGLINPNSAPRALLAALMEQCGATASQAASVAANMVEWRSSAQGNVAAMRARYLAAGLTYRPPQGSFQTVGEIGLVMGMNPALLRAMAPHLSVIQPNDPDITQADATVRQALRKAGDAVPPPPSRNENRPSSFRAEIIVQDGQGGRTTRQATVLLTPTQHPSTPLADIVHIVQLQSGS</sequence>
<evidence type="ECO:0000256" key="7">
    <source>
        <dbReference type="ARBA" id="ARBA00022927"/>
    </source>
</evidence>
<dbReference type="GO" id="GO:0005886">
    <property type="term" value="C:plasma membrane"/>
    <property type="evidence" value="ECO:0007669"/>
    <property type="project" value="UniProtKB-SubCell"/>
</dbReference>
<evidence type="ECO:0000313" key="14">
    <source>
        <dbReference type="Proteomes" id="UP000577891"/>
    </source>
</evidence>
<feature type="domain" description="T2SS protein K first SAM-like" evidence="12">
    <location>
        <begin position="107"/>
        <end position="196"/>
    </location>
</feature>
<keyword evidence="5" id="KW-0997">Cell inner membrane</keyword>
<dbReference type="Gene3D" id="1.10.40.60">
    <property type="entry name" value="EpsJ-like"/>
    <property type="match status" value="1"/>
</dbReference>
<dbReference type="RefSeq" id="WP_182979968.1">
    <property type="nucleotide sequence ID" value="NZ_BAABGB010000012.1"/>
</dbReference>
<evidence type="ECO:0000256" key="5">
    <source>
        <dbReference type="ARBA" id="ARBA00022519"/>
    </source>
</evidence>
<evidence type="ECO:0000256" key="11">
    <source>
        <dbReference type="SAM" id="Phobius"/>
    </source>
</evidence>
<dbReference type="AlphaFoldDB" id="A0A7W4J2X5"/>
<dbReference type="InterPro" id="IPR005628">
    <property type="entry name" value="GspK"/>
</dbReference>
<gene>
    <name evidence="13" type="ORF">HLH35_15310</name>
</gene>
<evidence type="ECO:0000256" key="4">
    <source>
        <dbReference type="ARBA" id="ARBA00022475"/>
    </source>
</evidence>
<feature type="transmembrane region" description="Helical" evidence="11">
    <location>
        <begin position="17"/>
        <end position="38"/>
    </location>
</feature>
<evidence type="ECO:0000313" key="13">
    <source>
        <dbReference type="EMBL" id="MBB2173468.1"/>
    </source>
</evidence>
<evidence type="ECO:0000256" key="2">
    <source>
        <dbReference type="ARBA" id="ARBA00007246"/>
    </source>
</evidence>
<evidence type="ECO:0000256" key="6">
    <source>
        <dbReference type="ARBA" id="ARBA00022692"/>
    </source>
</evidence>
<dbReference type="EMBL" id="JABEQE010000015">
    <property type="protein sequence ID" value="MBB2173468.1"/>
    <property type="molecule type" value="Genomic_DNA"/>
</dbReference>
<keyword evidence="8 11" id="KW-1133">Transmembrane helix</keyword>
<evidence type="ECO:0000256" key="10">
    <source>
        <dbReference type="SAM" id="MobiDB-lite"/>
    </source>
</evidence>
<comment type="caution">
    <text evidence="13">The sequence shown here is derived from an EMBL/GenBank/DDBJ whole genome shotgun (WGS) entry which is preliminary data.</text>
</comment>
<keyword evidence="9 11" id="KW-0472">Membrane</keyword>
<accession>A0A7W4J2X5</accession>
<keyword evidence="4" id="KW-1003">Cell membrane</keyword>
<name>A0A7W4J2X5_9PROT</name>
<evidence type="ECO:0000256" key="9">
    <source>
        <dbReference type="ARBA" id="ARBA00023136"/>
    </source>
</evidence>
<comment type="subcellular location">
    <subcellularLocation>
        <location evidence="1">Cell inner membrane</location>
    </subcellularLocation>
</comment>
<reference evidence="13 14" key="1">
    <citation type="submission" date="2020-04" db="EMBL/GenBank/DDBJ databases">
        <title>Description of novel Gluconacetobacter.</title>
        <authorList>
            <person name="Sombolestani A."/>
        </authorList>
    </citation>
    <scope>NUCLEOTIDE SEQUENCE [LARGE SCALE GENOMIC DNA]</scope>
    <source>
        <strain evidence="13 14">LMG 27724</strain>
    </source>
</reference>
<dbReference type="Proteomes" id="UP000577891">
    <property type="component" value="Unassembled WGS sequence"/>
</dbReference>
<organism evidence="13 14">
    <name type="scientific">Gluconacetobacter asukensis</name>
    <dbReference type="NCBI Taxonomy" id="1017181"/>
    <lineage>
        <taxon>Bacteria</taxon>
        <taxon>Pseudomonadati</taxon>
        <taxon>Pseudomonadota</taxon>
        <taxon>Alphaproteobacteria</taxon>
        <taxon>Acetobacterales</taxon>
        <taxon>Acetobacteraceae</taxon>
        <taxon>Gluconacetobacter</taxon>
    </lineage>
</organism>
<dbReference type="InterPro" id="IPR038072">
    <property type="entry name" value="GspK_central_sf"/>
</dbReference>
<evidence type="ECO:0000259" key="12">
    <source>
        <dbReference type="Pfam" id="PF21687"/>
    </source>
</evidence>
<comment type="similarity">
    <text evidence="2">Belongs to the GSP K family.</text>
</comment>
<evidence type="ECO:0000256" key="3">
    <source>
        <dbReference type="ARBA" id="ARBA00022448"/>
    </source>
</evidence>
<evidence type="ECO:0000256" key="1">
    <source>
        <dbReference type="ARBA" id="ARBA00004533"/>
    </source>
</evidence>
<dbReference type="SUPFAM" id="SSF158544">
    <property type="entry name" value="GspK insert domain-like"/>
    <property type="match status" value="1"/>
</dbReference>
<evidence type="ECO:0000256" key="8">
    <source>
        <dbReference type="ARBA" id="ARBA00022989"/>
    </source>
</evidence>
<dbReference type="GO" id="GO:0009306">
    <property type="term" value="P:protein secretion"/>
    <property type="evidence" value="ECO:0007669"/>
    <property type="project" value="InterPro"/>
</dbReference>
<proteinExistence type="inferred from homology"/>
<protein>
    <submittedName>
        <fullName evidence="13">General secretion pathway protein GspK</fullName>
    </submittedName>
</protein>
<keyword evidence="6 11" id="KW-0812">Transmembrane</keyword>
<dbReference type="Pfam" id="PF21687">
    <property type="entry name" value="T2SSK_1st"/>
    <property type="match status" value="1"/>
</dbReference>
<dbReference type="PANTHER" id="PTHR38831:SF2">
    <property type="entry name" value="TYPE II SECRETION SYSTEM PROTEIN K"/>
    <property type="match status" value="1"/>
</dbReference>
<dbReference type="InterPro" id="IPR049031">
    <property type="entry name" value="T2SSK_SAM-like_1st"/>
</dbReference>
<feature type="region of interest" description="Disordered" evidence="10">
    <location>
        <begin position="216"/>
        <end position="235"/>
    </location>
</feature>
<dbReference type="PANTHER" id="PTHR38831">
    <property type="entry name" value="TYPE II SECRETION SYSTEM PROTEIN K"/>
    <property type="match status" value="1"/>
</dbReference>
<keyword evidence="3" id="KW-0813">Transport</keyword>
<keyword evidence="7" id="KW-0653">Protein transport</keyword>